<dbReference type="InterPro" id="IPR009019">
    <property type="entry name" value="KH_sf_prok-type"/>
</dbReference>
<dbReference type="InterPro" id="IPR012340">
    <property type="entry name" value="NA-bd_OB-fold"/>
</dbReference>
<dbReference type="GO" id="GO:0005829">
    <property type="term" value="C:cytosol"/>
    <property type="evidence" value="ECO:0007669"/>
    <property type="project" value="TreeGrafter"/>
</dbReference>
<evidence type="ECO:0000256" key="6">
    <source>
        <dbReference type="ARBA" id="ARBA00023163"/>
    </source>
</evidence>
<evidence type="ECO:0000256" key="3">
    <source>
        <dbReference type="ARBA" id="ARBA00022814"/>
    </source>
</evidence>
<feature type="domain" description="S1 motif" evidence="9">
    <location>
        <begin position="136"/>
        <end position="201"/>
    </location>
</feature>
<dbReference type="InterPro" id="IPR013735">
    <property type="entry name" value="TF_NusA_N"/>
</dbReference>
<dbReference type="GO" id="GO:0003723">
    <property type="term" value="F:RNA binding"/>
    <property type="evidence" value="ECO:0007669"/>
    <property type="project" value="UniProtKB-UniRule"/>
</dbReference>
<dbReference type="Proteomes" id="UP000008907">
    <property type="component" value="Chromosome"/>
</dbReference>
<comment type="function">
    <text evidence="7">Participates in both transcription termination and antitermination.</text>
</comment>
<dbReference type="GO" id="GO:0031564">
    <property type="term" value="P:transcription antitermination"/>
    <property type="evidence" value="ECO:0007669"/>
    <property type="project" value="UniProtKB-UniRule"/>
</dbReference>
<dbReference type="GO" id="GO:0006353">
    <property type="term" value="P:DNA-templated transcription termination"/>
    <property type="evidence" value="ECO:0007669"/>
    <property type="project" value="UniProtKB-UniRule"/>
</dbReference>
<name>A0A7U3ZSU5_MYCPK</name>
<evidence type="ECO:0000313" key="11">
    <source>
        <dbReference type="Proteomes" id="UP000008907"/>
    </source>
</evidence>
<organism evidence="10 11">
    <name type="scientific">Mycoplasma putrefaciens (strain ATCC 15718 / NCTC 10155 / C30 KS-1 / KS-1)</name>
    <dbReference type="NCBI Taxonomy" id="743965"/>
    <lineage>
        <taxon>Bacteria</taxon>
        <taxon>Bacillati</taxon>
        <taxon>Mycoplasmatota</taxon>
        <taxon>Mollicutes</taxon>
        <taxon>Mycoplasmataceae</taxon>
        <taxon>Mycoplasma</taxon>
    </lineage>
</organism>
<dbReference type="InterPro" id="IPR010213">
    <property type="entry name" value="TF_NusA"/>
</dbReference>
<dbReference type="SMART" id="SM00316">
    <property type="entry name" value="S1"/>
    <property type="match status" value="1"/>
</dbReference>
<evidence type="ECO:0000256" key="4">
    <source>
        <dbReference type="ARBA" id="ARBA00022884"/>
    </source>
</evidence>
<dbReference type="PANTHER" id="PTHR22648:SF0">
    <property type="entry name" value="TRANSCRIPTION TERMINATION_ANTITERMINATION PROTEIN NUSA"/>
    <property type="match status" value="1"/>
</dbReference>
<dbReference type="SUPFAM" id="SSF69705">
    <property type="entry name" value="Transcription factor NusA, N-terminal domain"/>
    <property type="match status" value="1"/>
</dbReference>
<dbReference type="InterPro" id="IPR025249">
    <property type="entry name" value="TF_NusA_KH_1st"/>
</dbReference>
<evidence type="ECO:0000256" key="8">
    <source>
        <dbReference type="SAM" id="MobiDB-lite"/>
    </source>
</evidence>
<feature type="compositionally biased region" description="Acidic residues" evidence="8">
    <location>
        <begin position="494"/>
        <end position="506"/>
    </location>
</feature>
<dbReference type="Gene3D" id="2.40.50.140">
    <property type="entry name" value="Nucleic acid-binding proteins"/>
    <property type="match status" value="1"/>
</dbReference>
<dbReference type="EMBL" id="CP003021">
    <property type="protein sequence ID" value="AEM68844.1"/>
    <property type="molecule type" value="Genomic_DNA"/>
</dbReference>
<sequence length="513" mass="58400">MLKGSELLKAIKLIEDEKKIDREIIISGIKEGLQKAYEKFFDTDAVVQVEIDQQTGQITMNQQLKVVEEVEDDWLEISLADAKIKNPDIKIGDVIFKPIEFSEEFSRMVVNQVRQIFQQKIRGAEREKIYEKFISLEGEIVQAKVTGMNKEGNYVLDIDSTTAYLWKSKAINNETFEINQIIDVYIESVAKESRYSQLSISRTSPDFLAKLIEREVPEVRMGLIEIKAVSREPGKRAKVAVVSKDENIEPIGSIVGVAGSRINKISQQLKGEKIDIVKWEPDQQTFIINAMSPVKVISINSIDEEYDIVVPDRQLSLAIGKEGIAAKLVANLIKSKINIYSLSNALNENIDVLWNGNITQFEVENDNFEFVSKTQPNKIQSNKVFNIKPTNIIKHQKNKKPNTEIDTEALAAFQAEVAQQEFEKQVSVQQVSSEQAEQLVKPVEVETKSLEITESKPHKANKKAKEVEILEQEPNIDEINANLEAFNQALNQFEDQEVEDEDETIEDYDKYYE</sequence>
<evidence type="ECO:0000256" key="1">
    <source>
        <dbReference type="ARBA" id="ARBA00022472"/>
    </source>
</evidence>
<dbReference type="GO" id="GO:0003700">
    <property type="term" value="F:DNA-binding transcription factor activity"/>
    <property type="evidence" value="ECO:0007669"/>
    <property type="project" value="InterPro"/>
</dbReference>
<dbReference type="InterPro" id="IPR058582">
    <property type="entry name" value="KH_NusA_2nd"/>
</dbReference>
<feature type="region of interest" description="Disordered" evidence="8">
    <location>
        <begin position="492"/>
        <end position="513"/>
    </location>
</feature>
<accession>A0A7U3ZSU5</accession>
<dbReference type="InterPro" id="IPR003029">
    <property type="entry name" value="S1_domain"/>
</dbReference>
<keyword evidence="5 7" id="KW-0805">Transcription regulation</keyword>
<dbReference type="InterPro" id="IPR036555">
    <property type="entry name" value="NusA_N_sf"/>
</dbReference>
<dbReference type="Gene3D" id="3.30.1480.10">
    <property type="entry name" value="NusA, N-terminal domain"/>
    <property type="match status" value="1"/>
</dbReference>
<dbReference type="RefSeq" id="WP_014035199.1">
    <property type="nucleotide sequence ID" value="NC_015946.1"/>
</dbReference>
<keyword evidence="6 7" id="KW-0804">Transcription</keyword>
<dbReference type="NCBIfam" id="TIGR01953">
    <property type="entry name" value="NusA"/>
    <property type="match status" value="1"/>
</dbReference>
<keyword evidence="3 7" id="KW-0889">Transcription antitermination</keyword>
<evidence type="ECO:0000259" key="9">
    <source>
        <dbReference type="SMART" id="SM00316"/>
    </source>
</evidence>
<comment type="subunit">
    <text evidence="7">Monomer. Binds directly to the core enzyme of the DNA-dependent RNA polymerase and to nascent RNA.</text>
</comment>
<evidence type="ECO:0000256" key="2">
    <source>
        <dbReference type="ARBA" id="ARBA00022490"/>
    </source>
</evidence>
<comment type="similarity">
    <text evidence="7">Belongs to the NusA family.</text>
</comment>
<dbReference type="SUPFAM" id="SSF54814">
    <property type="entry name" value="Prokaryotic type KH domain (KH-domain type II)"/>
    <property type="match status" value="2"/>
</dbReference>
<dbReference type="CDD" id="cd02134">
    <property type="entry name" value="KH-II_NusA_rpt1"/>
    <property type="match status" value="1"/>
</dbReference>
<dbReference type="CDD" id="cd22529">
    <property type="entry name" value="KH-II_NusA_rpt2"/>
    <property type="match status" value="1"/>
</dbReference>
<protein>
    <recommendedName>
        <fullName evidence="7">Transcription termination/antitermination protein NusA</fullName>
    </recommendedName>
</protein>
<dbReference type="InterPro" id="IPR030842">
    <property type="entry name" value="TF_NusA_bacterial"/>
</dbReference>
<proteinExistence type="inferred from homology"/>
<dbReference type="Pfam" id="PF26594">
    <property type="entry name" value="KH_NusA_2nd"/>
    <property type="match status" value="1"/>
</dbReference>
<dbReference type="Pfam" id="PF08529">
    <property type="entry name" value="NusA_N"/>
    <property type="match status" value="1"/>
</dbReference>
<dbReference type="Pfam" id="PF13184">
    <property type="entry name" value="KH_NusA_1st"/>
    <property type="match status" value="1"/>
</dbReference>
<dbReference type="KEGG" id="mpf:MPUT_0473"/>
<gene>
    <name evidence="7 10" type="primary">nusA</name>
    <name evidence="10" type="ordered locus">MPUT_0473</name>
</gene>
<dbReference type="PANTHER" id="PTHR22648">
    <property type="entry name" value="TRANSCRIPTION TERMINATION FACTOR NUSA"/>
    <property type="match status" value="1"/>
</dbReference>
<evidence type="ECO:0000313" key="10">
    <source>
        <dbReference type="EMBL" id="AEM68844.1"/>
    </source>
</evidence>
<dbReference type="InterPro" id="IPR015946">
    <property type="entry name" value="KH_dom-like_a/b"/>
</dbReference>
<reference evidence="10 11" key="1">
    <citation type="journal article" date="2011" name="J. Bacteriol.">
        <title>Genome Sequence of Mycoplasma putrefaciens Type Strain KS1.</title>
        <authorList>
            <person name="Calcutt M.J."/>
            <person name="Foecking M.F."/>
        </authorList>
    </citation>
    <scope>NUCLEOTIDE SEQUENCE [LARGE SCALE GENOMIC DNA]</scope>
    <source>
        <strain evidence="11">ATCC 15718 / NCTC 10155 / C30 KS-1 / KS-1</strain>
    </source>
</reference>
<keyword evidence="4 7" id="KW-0694">RNA-binding</keyword>
<comment type="subcellular location">
    <subcellularLocation>
        <location evidence="7">Cytoplasm</location>
    </subcellularLocation>
</comment>
<dbReference type="FunFam" id="3.30.300.20:FF:000002">
    <property type="entry name" value="Transcription termination/antitermination protein NusA"/>
    <property type="match status" value="1"/>
</dbReference>
<evidence type="ECO:0000256" key="7">
    <source>
        <dbReference type="HAMAP-Rule" id="MF_00945"/>
    </source>
</evidence>
<dbReference type="SUPFAM" id="SSF50249">
    <property type="entry name" value="Nucleic acid-binding proteins"/>
    <property type="match status" value="1"/>
</dbReference>
<dbReference type="CDD" id="cd04455">
    <property type="entry name" value="S1_NusA"/>
    <property type="match status" value="1"/>
</dbReference>
<keyword evidence="2 7" id="KW-0963">Cytoplasm</keyword>
<keyword evidence="1 7" id="KW-0806">Transcription termination</keyword>
<dbReference type="AlphaFoldDB" id="A0A7U3ZSU5"/>
<dbReference type="Gene3D" id="3.30.300.20">
    <property type="match status" value="2"/>
</dbReference>
<dbReference type="HAMAP" id="MF_00945_B">
    <property type="entry name" value="NusA_B"/>
    <property type="match status" value="1"/>
</dbReference>
<evidence type="ECO:0000256" key="5">
    <source>
        <dbReference type="ARBA" id="ARBA00023015"/>
    </source>
</evidence>